<dbReference type="PANTHER" id="PTHR31704">
    <property type="entry name" value="MYB/SANT-LIKE DNA-BINDING DOMAIN PROTEIN-RELATED"/>
    <property type="match status" value="1"/>
</dbReference>
<sequence length="390" mass="43797">MVNDGDSEAISSMGKNERKIYDRSHIHEVFDEMPNNEKPKQEGSVTEYYNTFTTYLDALICSTRNLGFGEWCLVSLFMAGLQPEIKEPLRIFSKKGNSDGAAMDVNPVEEFCTENANGEETECVKSKVLDELCEERVEGKANRHIKSGAIAATPPALSGMEGLKVLSWKRVAKVLKDNHNFEVDQKQMKNHYDYLKTKCTTWLSLRNKTGNIYDESTNTFILLEEDWKLEILKNKNAKSLKTTSLPFPELCAPLFDGTLSTGFKSARPSSKEPRRVVEAHVVVDDEEIEVVNVDSPTPLCSSRDPRPPVKTNKIGKQLLDGIEEEILGVLKVIANKINQPTSESPPKPEPPSVEDCENKLNGLEWDENTRCTKPHLQYFVTQMIIIGNVG</sequence>
<reference evidence="3 4" key="1">
    <citation type="journal article" date="2018" name="Mol. Plant">
        <title>The genome of Artemisia annua provides insight into the evolution of Asteraceae family and artemisinin biosynthesis.</title>
        <authorList>
            <person name="Shen Q."/>
            <person name="Zhang L."/>
            <person name="Liao Z."/>
            <person name="Wang S."/>
            <person name="Yan T."/>
            <person name="Shi P."/>
            <person name="Liu M."/>
            <person name="Fu X."/>
            <person name="Pan Q."/>
            <person name="Wang Y."/>
            <person name="Lv Z."/>
            <person name="Lu X."/>
            <person name="Zhang F."/>
            <person name="Jiang W."/>
            <person name="Ma Y."/>
            <person name="Chen M."/>
            <person name="Hao X."/>
            <person name="Li L."/>
            <person name="Tang Y."/>
            <person name="Lv G."/>
            <person name="Zhou Y."/>
            <person name="Sun X."/>
            <person name="Brodelius P.E."/>
            <person name="Rose J.K.C."/>
            <person name="Tang K."/>
        </authorList>
    </citation>
    <scope>NUCLEOTIDE SEQUENCE [LARGE SCALE GENOMIC DNA]</scope>
    <source>
        <strain evidence="4">cv. Huhao1</strain>
        <tissue evidence="3">Leaf</tissue>
    </source>
</reference>
<feature type="region of interest" description="Disordered" evidence="1">
    <location>
        <begin position="338"/>
        <end position="357"/>
    </location>
</feature>
<dbReference type="PANTHER" id="PTHR31704:SF48">
    <property type="entry name" value="L10-INTERACTING MYB DOMAIN-CONTAINING PROTEIN-LIKE"/>
    <property type="match status" value="1"/>
</dbReference>
<gene>
    <name evidence="3" type="ORF">CTI12_AA167680</name>
</gene>
<keyword evidence="4" id="KW-1185">Reference proteome</keyword>
<accession>A0A2U1NJT4</accession>
<evidence type="ECO:0000256" key="1">
    <source>
        <dbReference type="SAM" id="MobiDB-lite"/>
    </source>
</evidence>
<organism evidence="3 4">
    <name type="scientific">Artemisia annua</name>
    <name type="common">Sweet wormwood</name>
    <dbReference type="NCBI Taxonomy" id="35608"/>
    <lineage>
        <taxon>Eukaryota</taxon>
        <taxon>Viridiplantae</taxon>
        <taxon>Streptophyta</taxon>
        <taxon>Embryophyta</taxon>
        <taxon>Tracheophyta</taxon>
        <taxon>Spermatophyta</taxon>
        <taxon>Magnoliopsida</taxon>
        <taxon>eudicotyledons</taxon>
        <taxon>Gunneridae</taxon>
        <taxon>Pentapetalae</taxon>
        <taxon>asterids</taxon>
        <taxon>campanulids</taxon>
        <taxon>Asterales</taxon>
        <taxon>Asteraceae</taxon>
        <taxon>Asteroideae</taxon>
        <taxon>Anthemideae</taxon>
        <taxon>Artemisiinae</taxon>
        <taxon>Artemisia</taxon>
    </lineage>
</organism>
<dbReference type="Proteomes" id="UP000245207">
    <property type="component" value="Unassembled WGS sequence"/>
</dbReference>
<dbReference type="InterPro" id="IPR024752">
    <property type="entry name" value="Myb/SANT-like_dom"/>
</dbReference>
<proteinExistence type="predicted"/>
<comment type="caution">
    <text evidence="3">The sequence shown here is derived from an EMBL/GenBank/DDBJ whole genome shotgun (WGS) entry which is preliminary data.</text>
</comment>
<evidence type="ECO:0000313" key="3">
    <source>
        <dbReference type="EMBL" id="PWA73765.1"/>
    </source>
</evidence>
<protein>
    <submittedName>
        <fullName evidence="3">Myb/SANT-like domain-containing protein</fullName>
    </submittedName>
</protein>
<name>A0A2U1NJT4_ARTAN</name>
<dbReference type="AlphaFoldDB" id="A0A2U1NJT4"/>
<dbReference type="Pfam" id="PF12776">
    <property type="entry name" value="Myb_DNA-bind_3"/>
    <property type="match status" value="1"/>
</dbReference>
<feature type="domain" description="Myb/SANT-like" evidence="2">
    <location>
        <begin position="167"/>
        <end position="228"/>
    </location>
</feature>
<evidence type="ECO:0000313" key="4">
    <source>
        <dbReference type="Proteomes" id="UP000245207"/>
    </source>
</evidence>
<evidence type="ECO:0000259" key="2">
    <source>
        <dbReference type="Pfam" id="PF12776"/>
    </source>
</evidence>
<dbReference type="OrthoDB" id="1730132at2759"/>
<dbReference type="EMBL" id="PKPP01002678">
    <property type="protein sequence ID" value="PWA73765.1"/>
    <property type="molecule type" value="Genomic_DNA"/>
</dbReference>